<comment type="caution">
    <text evidence="1">The sequence shown here is derived from an EMBL/GenBank/DDBJ whole genome shotgun (WGS) entry which is preliminary data.</text>
</comment>
<dbReference type="EMBL" id="BARV01042854">
    <property type="protein sequence ID" value="GAI51543.1"/>
    <property type="molecule type" value="Genomic_DNA"/>
</dbReference>
<dbReference type="SUPFAM" id="SSF52743">
    <property type="entry name" value="Subtilisin-like"/>
    <property type="match status" value="1"/>
</dbReference>
<protein>
    <submittedName>
        <fullName evidence="1">Uncharacterized protein</fullName>
    </submittedName>
</protein>
<feature type="non-terminal residue" evidence="1">
    <location>
        <position position="1"/>
    </location>
</feature>
<feature type="non-terminal residue" evidence="1">
    <location>
        <position position="123"/>
    </location>
</feature>
<dbReference type="AlphaFoldDB" id="X1P6S7"/>
<accession>X1P6S7</accession>
<proteinExistence type="predicted"/>
<evidence type="ECO:0000313" key="1">
    <source>
        <dbReference type="EMBL" id="GAI51543.1"/>
    </source>
</evidence>
<dbReference type="GO" id="GO:0006508">
    <property type="term" value="P:proteolysis"/>
    <property type="evidence" value="ECO:0007669"/>
    <property type="project" value="InterPro"/>
</dbReference>
<dbReference type="InterPro" id="IPR036852">
    <property type="entry name" value="Peptidase_S8/S53_dom_sf"/>
</dbReference>
<gene>
    <name evidence="1" type="ORF">S06H3_64247</name>
</gene>
<name>X1P6S7_9ZZZZ</name>
<reference evidence="1" key="1">
    <citation type="journal article" date="2014" name="Front. Microbiol.">
        <title>High frequency of phylogenetically diverse reductive dehalogenase-homologous genes in deep subseafloor sedimentary metagenomes.</title>
        <authorList>
            <person name="Kawai M."/>
            <person name="Futagami T."/>
            <person name="Toyoda A."/>
            <person name="Takaki Y."/>
            <person name="Nishi S."/>
            <person name="Hori S."/>
            <person name="Arai W."/>
            <person name="Tsubouchi T."/>
            <person name="Morono Y."/>
            <person name="Uchiyama I."/>
            <person name="Ito T."/>
            <person name="Fujiyama A."/>
            <person name="Inagaki F."/>
            <person name="Takami H."/>
        </authorList>
    </citation>
    <scope>NUCLEOTIDE SEQUENCE</scope>
    <source>
        <strain evidence="1">Expedition CK06-06</strain>
    </source>
</reference>
<dbReference type="GO" id="GO:0004252">
    <property type="term" value="F:serine-type endopeptidase activity"/>
    <property type="evidence" value="ECO:0007669"/>
    <property type="project" value="InterPro"/>
</dbReference>
<organism evidence="1">
    <name type="scientific">marine sediment metagenome</name>
    <dbReference type="NCBI Taxonomy" id="412755"/>
    <lineage>
        <taxon>unclassified sequences</taxon>
        <taxon>metagenomes</taxon>
        <taxon>ecological metagenomes</taxon>
    </lineage>
</organism>
<sequence>DFVSSVGLPDYGITNTGSVTSEGDSVLLAAQARTAFGVDGSGVKVGVISNGVEHWSISEASGDLPSSVDVLKTGSGDEGTAMLEIIHDLAPGASLAFYGSSSSSDMLVGIGALEAAGCNVIVD</sequence>